<keyword evidence="3" id="KW-1185">Reference proteome</keyword>
<dbReference type="VEuPathDB" id="FungiDB:PEXP_009200"/>
<sequence length="325" mass="36601">MNSTSRNHASKNFIFFAEIPILGACITFVFSITQFLFRFLPNSQIYGPRIFIFGLATGSCPALETAKAEQQHGQLSLPLPKVPIGKMTREEVQIAFCLTPNPTDEASWMHPPPAGPLPQCAIEMLEIFQRGKRRSAHKESAARCVIDILLYSVLDQVSASSSHRQWPLNLEHETYMTSRPIQYTARQYKTSGRADYTLWYGETRTMSEKAINLVIVEAKKEGMVSAGEAQLLGYMGIVHQERKALRKFNRVVYGVASDGEEFRFFQVNNNSEWTTVSHRTFGRKYDKVVDLLTYIMQEAISLSPFVSKNVSAEDDPMTDAGIPSV</sequence>
<accession>A0A0A2JB22</accession>
<gene>
    <name evidence="2" type="ORF">PEX2_031630</name>
</gene>
<keyword evidence="1" id="KW-0472">Membrane</keyword>
<keyword evidence="2" id="KW-0378">Hydrolase</keyword>
<protein>
    <submittedName>
        <fullName evidence="2">Restriction endonuclease, type I, HsdR, N-terminal</fullName>
    </submittedName>
</protein>
<dbReference type="OrthoDB" id="2103397at2759"/>
<keyword evidence="1" id="KW-1133">Transmembrane helix</keyword>
<dbReference type="Gene3D" id="3.90.1570.30">
    <property type="match status" value="1"/>
</dbReference>
<organism evidence="2 3">
    <name type="scientific">Penicillium expansum</name>
    <name type="common">Blue mold rot fungus</name>
    <dbReference type="NCBI Taxonomy" id="27334"/>
    <lineage>
        <taxon>Eukaryota</taxon>
        <taxon>Fungi</taxon>
        <taxon>Dikarya</taxon>
        <taxon>Ascomycota</taxon>
        <taxon>Pezizomycotina</taxon>
        <taxon>Eurotiomycetes</taxon>
        <taxon>Eurotiomycetidae</taxon>
        <taxon>Eurotiales</taxon>
        <taxon>Aspergillaceae</taxon>
        <taxon>Penicillium</taxon>
    </lineage>
</organism>
<dbReference type="PhylomeDB" id="A0A0A2JB22"/>
<evidence type="ECO:0000256" key="1">
    <source>
        <dbReference type="SAM" id="Phobius"/>
    </source>
</evidence>
<evidence type="ECO:0000313" key="3">
    <source>
        <dbReference type="Proteomes" id="UP000030143"/>
    </source>
</evidence>
<dbReference type="Proteomes" id="UP000030143">
    <property type="component" value="Unassembled WGS sequence"/>
</dbReference>
<name>A0A0A2JB22_PENEN</name>
<keyword evidence="2" id="KW-0255">Endonuclease</keyword>
<dbReference type="AlphaFoldDB" id="A0A0A2JB22"/>
<reference evidence="2 3" key="1">
    <citation type="journal article" date="2015" name="Mol. Plant Microbe Interact.">
        <title>Genome, transcriptome, and functional analyses of Penicillium expansum provide new insights into secondary metabolism and pathogenicity.</title>
        <authorList>
            <person name="Ballester A.R."/>
            <person name="Marcet-Houben M."/>
            <person name="Levin E."/>
            <person name="Sela N."/>
            <person name="Selma-Lazaro C."/>
            <person name="Carmona L."/>
            <person name="Wisniewski M."/>
            <person name="Droby S."/>
            <person name="Gonzalez-Candelas L."/>
            <person name="Gabaldon T."/>
        </authorList>
    </citation>
    <scope>NUCLEOTIDE SEQUENCE [LARGE SCALE GENOMIC DNA]</scope>
    <source>
        <strain evidence="2 3">MD-8</strain>
    </source>
</reference>
<dbReference type="STRING" id="27334.A0A0A2JB22"/>
<dbReference type="EMBL" id="JQFZ01000379">
    <property type="protein sequence ID" value="KGO49530.1"/>
    <property type="molecule type" value="Genomic_DNA"/>
</dbReference>
<dbReference type="GeneID" id="27675857"/>
<keyword evidence="2" id="KW-0540">Nuclease</keyword>
<proteinExistence type="predicted"/>
<feature type="transmembrane region" description="Helical" evidence="1">
    <location>
        <begin position="12"/>
        <end position="37"/>
    </location>
</feature>
<evidence type="ECO:0000313" key="2">
    <source>
        <dbReference type="EMBL" id="KGO49530.1"/>
    </source>
</evidence>
<dbReference type="HOGENOM" id="CLU_855569_0_0_1"/>
<dbReference type="GO" id="GO:0004519">
    <property type="term" value="F:endonuclease activity"/>
    <property type="evidence" value="ECO:0007669"/>
    <property type="project" value="UniProtKB-KW"/>
</dbReference>
<comment type="caution">
    <text evidence="2">The sequence shown here is derived from an EMBL/GenBank/DDBJ whole genome shotgun (WGS) entry which is preliminary data.</text>
</comment>
<dbReference type="RefSeq" id="XP_016592940.1">
    <property type="nucleotide sequence ID" value="XM_016740438.1"/>
</dbReference>
<keyword evidence="1" id="KW-0812">Transmembrane</keyword>